<sequence>MLYTITFWTDQNMGEFWGNVKMLLQTIQPGIMLVFALSTAGLLIGLVVRLFHKSAKDGEDHEDDYEIRRY</sequence>
<feature type="transmembrane region" description="Helical" evidence="1">
    <location>
        <begin position="31"/>
        <end position="51"/>
    </location>
</feature>
<reference evidence="2 3" key="1">
    <citation type="submission" date="2022-04" db="EMBL/GenBank/DDBJ databases">
        <title>Gracilibacillus sp. isolated from saltern.</title>
        <authorList>
            <person name="Won M."/>
            <person name="Lee C.-M."/>
            <person name="Woen H.-Y."/>
            <person name="Kwon S.-W."/>
        </authorList>
    </citation>
    <scope>NUCLEOTIDE SEQUENCE [LARGE SCALE GENOMIC DNA]</scope>
    <source>
        <strain evidence="2 3">SSWR10-1</strain>
    </source>
</reference>
<keyword evidence="3" id="KW-1185">Reference proteome</keyword>
<evidence type="ECO:0000256" key="1">
    <source>
        <dbReference type="SAM" id="Phobius"/>
    </source>
</evidence>
<dbReference type="Proteomes" id="UP000831782">
    <property type="component" value="Chromosome"/>
</dbReference>
<keyword evidence="1" id="KW-0812">Transmembrane</keyword>
<name>A0ABY4ESP4_9BACI</name>
<evidence type="ECO:0000313" key="2">
    <source>
        <dbReference type="EMBL" id="UOQ47218.1"/>
    </source>
</evidence>
<gene>
    <name evidence="2" type="ORF">MUN88_14195</name>
</gene>
<keyword evidence="1" id="KW-1133">Transmembrane helix</keyword>
<protein>
    <submittedName>
        <fullName evidence="2">Uncharacterized protein</fullName>
    </submittedName>
</protein>
<dbReference type="EMBL" id="CP095072">
    <property type="protein sequence ID" value="UOQ47218.1"/>
    <property type="molecule type" value="Genomic_DNA"/>
</dbReference>
<dbReference type="RefSeq" id="WP_244716158.1">
    <property type="nucleotide sequence ID" value="NZ_CP095072.1"/>
</dbReference>
<keyword evidence="1" id="KW-0472">Membrane</keyword>
<organism evidence="2 3">
    <name type="scientific">Gracilibacillus caseinilyticus</name>
    <dbReference type="NCBI Taxonomy" id="2932256"/>
    <lineage>
        <taxon>Bacteria</taxon>
        <taxon>Bacillati</taxon>
        <taxon>Bacillota</taxon>
        <taxon>Bacilli</taxon>
        <taxon>Bacillales</taxon>
        <taxon>Bacillaceae</taxon>
        <taxon>Gracilibacillus</taxon>
    </lineage>
</organism>
<proteinExistence type="predicted"/>
<accession>A0ABY4ESP4</accession>
<evidence type="ECO:0000313" key="3">
    <source>
        <dbReference type="Proteomes" id="UP000831782"/>
    </source>
</evidence>